<protein>
    <submittedName>
        <fullName evidence="3">Restriction endonuclease</fullName>
    </submittedName>
</protein>
<accession>A0A432LZ38</accession>
<keyword evidence="3" id="KW-0255">Endonuclease</keyword>
<dbReference type="Gene3D" id="3.40.1350.10">
    <property type="match status" value="1"/>
</dbReference>
<evidence type="ECO:0000313" key="4">
    <source>
        <dbReference type="Proteomes" id="UP000267077"/>
    </source>
</evidence>
<dbReference type="InterPro" id="IPR007560">
    <property type="entry name" value="Restrct_endonuc_IV_Mrr"/>
</dbReference>
<dbReference type="PANTHER" id="PTHR30015">
    <property type="entry name" value="MRR RESTRICTION SYSTEM PROTEIN"/>
    <property type="match status" value="1"/>
</dbReference>
<gene>
    <name evidence="3" type="ORF">EKH79_00575</name>
</gene>
<organism evidence="3 4">
    <name type="scientific">Dyella dinghuensis</name>
    <dbReference type="NCBI Taxonomy" id="1920169"/>
    <lineage>
        <taxon>Bacteria</taxon>
        <taxon>Pseudomonadati</taxon>
        <taxon>Pseudomonadota</taxon>
        <taxon>Gammaproteobacteria</taxon>
        <taxon>Lysobacterales</taxon>
        <taxon>Rhodanobacteraceae</taxon>
        <taxon>Dyella</taxon>
    </lineage>
</organism>
<dbReference type="PANTHER" id="PTHR30015:SF7">
    <property type="entry name" value="TYPE IV METHYL-DIRECTED RESTRICTION ENZYME ECOKMRR"/>
    <property type="match status" value="1"/>
</dbReference>
<proteinExistence type="predicted"/>
<dbReference type="GO" id="GO:0009307">
    <property type="term" value="P:DNA restriction-modification system"/>
    <property type="evidence" value="ECO:0007669"/>
    <property type="project" value="InterPro"/>
</dbReference>
<keyword evidence="3" id="KW-0540">Nuclease</keyword>
<dbReference type="InterPro" id="IPR011856">
    <property type="entry name" value="tRNA_endonuc-like_dom_sf"/>
</dbReference>
<dbReference type="SUPFAM" id="SSF52980">
    <property type="entry name" value="Restriction endonuclease-like"/>
    <property type="match status" value="1"/>
</dbReference>
<keyword evidence="3" id="KW-0378">Hydrolase</keyword>
<feature type="transmembrane region" description="Helical" evidence="1">
    <location>
        <begin position="49"/>
        <end position="68"/>
    </location>
</feature>
<dbReference type="InterPro" id="IPR011335">
    <property type="entry name" value="Restrct_endonuc-II-like"/>
</dbReference>
<dbReference type="OrthoDB" id="5782056at2"/>
<dbReference type="Gene3D" id="3.30.65.10">
    <property type="entry name" value="Bacterial Topoisomerase I, domain 1"/>
    <property type="match status" value="1"/>
</dbReference>
<dbReference type="GO" id="GO:0015666">
    <property type="term" value="F:restriction endodeoxyribonuclease activity"/>
    <property type="evidence" value="ECO:0007669"/>
    <property type="project" value="TreeGrafter"/>
</dbReference>
<feature type="transmembrane region" description="Helical" evidence="1">
    <location>
        <begin position="9"/>
        <end position="29"/>
    </location>
</feature>
<dbReference type="Pfam" id="PF04471">
    <property type="entry name" value="Mrr_cat"/>
    <property type="match status" value="1"/>
</dbReference>
<keyword evidence="4" id="KW-1185">Reference proteome</keyword>
<dbReference type="Proteomes" id="UP000267077">
    <property type="component" value="Unassembled WGS sequence"/>
</dbReference>
<keyword evidence="1" id="KW-0812">Transmembrane</keyword>
<keyword evidence="1" id="KW-1133">Transmembrane helix</keyword>
<evidence type="ECO:0000313" key="3">
    <source>
        <dbReference type="EMBL" id="RUL67238.1"/>
    </source>
</evidence>
<evidence type="ECO:0000259" key="2">
    <source>
        <dbReference type="Pfam" id="PF04471"/>
    </source>
</evidence>
<reference evidence="3 4" key="1">
    <citation type="submission" date="2018-12" db="EMBL/GenBank/DDBJ databases">
        <title>Dyella dinghuensis sp. nov. DHOA06 and Dyella choica sp. nov. 4M-K27, isolated from forest soil.</title>
        <authorList>
            <person name="Qiu L.-H."/>
            <person name="Gao Z.-H."/>
        </authorList>
    </citation>
    <scope>NUCLEOTIDE SEQUENCE [LARGE SCALE GENOMIC DNA]</scope>
    <source>
        <strain evidence="3 4">DHOA06</strain>
    </source>
</reference>
<dbReference type="EMBL" id="RYZR01000001">
    <property type="protein sequence ID" value="RUL67238.1"/>
    <property type="molecule type" value="Genomic_DNA"/>
</dbReference>
<comment type="caution">
    <text evidence="3">The sequence shown here is derived from an EMBL/GenBank/DDBJ whole genome shotgun (WGS) entry which is preliminary data.</text>
</comment>
<keyword evidence="1" id="KW-0472">Membrane</keyword>
<dbReference type="GO" id="GO:0003677">
    <property type="term" value="F:DNA binding"/>
    <property type="evidence" value="ECO:0007669"/>
    <property type="project" value="InterPro"/>
</dbReference>
<dbReference type="AlphaFoldDB" id="A0A432LZ38"/>
<evidence type="ECO:0000256" key="1">
    <source>
        <dbReference type="SAM" id="Phobius"/>
    </source>
</evidence>
<feature type="domain" description="Restriction endonuclease type IV Mrr" evidence="2">
    <location>
        <begin position="87"/>
        <end position="196"/>
    </location>
</feature>
<name>A0A432LZ38_9GAMM</name>
<dbReference type="InterPro" id="IPR052906">
    <property type="entry name" value="Type_IV_Methyl-Rstrct_Enzyme"/>
</dbReference>
<sequence length="256" mass="29151">MSGLPWQAGIVLGIVSYTCVRYVLAWFVATLGGSVGQTMGKQLSQGPSIAVAWLLLSACWLAALVSFIDSRRRRRLLEKQTELNGLRMLDWREFHMLVRETFRRQGYMVQDAVSGETDDGVDLFLRKDGTLTLVQCRQWWTKLVDVRMVREMYGLMNHHYADAVKIVAIGNYTDDARQFVQGKPIELIYGNSLLDMVRTSQKAAPKPKMMRSTDAVMRFEPICPSCGHLMMQRLNKRSGKHFWSCSNHPCQGTRVA</sequence>